<evidence type="ECO:0000313" key="2">
    <source>
        <dbReference type="EMBL" id="GAA2546824.1"/>
    </source>
</evidence>
<accession>A0ABP6B8G3</accession>
<keyword evidence="3" id="KW-1185">Reference proteome</keyword>
<evidence type="ECO:0000256" key="1">
    <source>
        <dbReference type="SAM" id="MobiDB-lite"/>
    </source>
</evidence>
<name>A0ABP6B8G3_9ACTN</name>
<feature type="region of interest" description="Disordered" evidence="1">
    <location>
        <begin position="57"/>
        <end position="99"/>
    </location>
</feature>
<dbReference type="EMBL" id="BAAATM010000017">
    <property type="protein sequence ID" value="GAA2546824.1"/>
    <property type="molecule type" value="Genomic_DNA"/>
</dbReference>
<evidence type="ECO:0000313" key="3">
    <source>
        <dbReference type="Proteomes" id="UP001501095"/>
    </source>
</evidence>
<dbReference type="Proteomes" id="UP001501095">
    <property type="component" value="Unassembled WGS sequence"/>
</dbReference>
<gene>
    <name evidence="2" type="ORF">GCM10010423_53190</name>
</gene>
<reference evidence="3" key="1">
    <citation type="journal article" date="2019" name="Int. J. Syst. Evol. Microbiol.">
        <title>The Global Catalogue of Microorganisms (GCM) 10K type strain sequencing project: providing services to taxonomists for standard genome sequencing and annotation.</title>
        <authorList>
            <consortium name="The Broad Institute Genomics Platform"/>
            <consortium name="The Broad Institute Genome Sequencing Center for Infectious Disease"/>
            <person name="Wu L."/>
            <person name="Ma J."/>
        </authorList>
    </citation>
    <scope>NUCLEOTIDE SEQUENCE [LARGE SCALE GENOMIC DNA]</scope>
    <source>
        <strain evidence="3">JCM 6924</strain>
    </source>
</reference>
<organism evidence="2 3">
    <name type="scientific">Streptomyces levis</name>
    <dbReference type="NCBI Taxonomy" id="285566"/>
    <lineage>
        <taxon>Bacteria</taxon>
        <taxon>Bacillati</taxon>
        <taxon>Actinomycetota</taxon>
        <taxon>Actinomycetes</taxon>
        <taxon>Kitasatosporales</taxon>
        <taxon>Streptomycetaceae</taxon>
        <taxon>Streptomyces</taxon>
    </lineage>
</organism>
<feature type="compositionally biased region" description="Basic and acidic residues" evidence="1">
    <location>
        <begin position="61"/>
        <end position="80"/>
    </location>
</feature>
<sequence>MIRSAAHQGSQISRMSPAATPPAAILAFFDMTVASFAATAALCPENGPALPAVPFAAPETSLRRTPEATLRRRTATAEHRSAHHRASIVTHLTSHPHPRAPKVLYSRRLRLH</sequence>
<proteinExistence type="predicted"/>
<comment type="caution">
    <text evidence="2">The sequence shown here is derived from an EMBL/GenBank/DDBJ whole genome shotgun (WGS) entry which is preliminary data.</text>
</comment>
<protein>
    <submittedName>
        <fullName evidence="2">Uncharacterized protein</fullName>
    </submittedName>
</protein>